<dbReference type="PANTHER" id="PTHR33307:SF6">
    <property type="entry name" value="ALPHA-RHAMNOSIDASE (EUROFUNG)-RELATED"/>
    <property type="match status" value="1"/>
</dbReference>
<dbReference type="InterPro" id="IPR008928">
    <property type="entry name" value="6-hairpin_glycosidase_sf"/>
</dbReference>
<dbReference type="GO" id="GO:0030596">
    <property type="term" value="F:alpha-L-rhamnosidase activity"/>
    <property type="evidence" value="ECO:0007669"/>
    <property type="project" value="UniProtKB-EC"/>
</dbReference>
<dbReference type="EMBL" id="DWVZ01000011">
    <property type="protein sequence ID" value="HJC62179.1"/>
    <property type="molecule type" value="Genomic_DNA"/>
</dbReference>
<accession>A0A9D2PL22</accession>
<dbReference type="EC" id="3.2.1.40" evidence="2"/>
<dbReference type="GO" id="GO:0005975">
    <property type="term" value="P:carbohydrate metabolic process"/>
    <property type="evidence" value="ECO:0007669"/>
    <property type="project" value="InterPro"/>
</dbReference>
<evidence type="ECO:0000313" key="5">
    <source>
        <dbReference type="EMBL" id="HJC62179.1"/>
    </source>
</evidence>
<evidence type="ECO:0000259" key="3">
    <source>
        <dbReference type="Pfam" id="PF08531"/>
    </source>
</evidence>
<organism evidence="5 6">
    <name type="scientific">Candidatus Blautia merdavium</name>
    <dbReference type="NCBI Taxonomy" id="2838494"/>
    <lineage>
        <taxon>Bacteria</taxon>
        <taxon>Bacillati</taxon>
        <taxon>Bacillota</taxon>
        <taxon>Clostridia</taxon>
        <taxon>Lachnospirales</taxon>
        <taxon>Lachnospiraceae</taxon>
        <taxon>Blautia</taxon>
    </lineage>
</organism>
<dbReference type="InterPro" id="IPR013737">
    <property type="entry name" value="Bac_rhamnosid_N"/>
</dbReference>
<dbReference type="Proteomes" id="UP000823886">
    <property type="component" value="Unassembled WGS sequence"/>
</dbReference>
<protein>
    <recommendedName>
        <fullName evidence="2">alpha-L-rhamnosidase</fullName>
        <ecNumber evidence="2">3.2.1.40</ecNumber>
    </recommendedName>
</protein>
<evidence type="ECO:0000259" key="4">
    <source>
        <dbReference type="Pfam" id="PF17389"/>
    </source>
</evidence>
<dbReference type="SUPFAM" id="SSF49785">
    <property type="entry name" value="Galactose-binding domain-like"/>
    <property type="match status" value="1"/>
</dbReference>
<evidence type="ECO:0000256" key="2">
    <source>
        <dbReference type="ARBA" id="ARBA00012652"/>
    </source>
</evidence>
<feature type="domain" description="Alpha-L-rhamnosidase six-hairpin glycosidase" evidence="4">
    <location>
        <begin position="347"/>
        <end position="676"/>
    </location>
</feature>
<dbReference type="Pfam" id="PF08531">
    <property type="entry name" value="Bac_rhamnosid_N"/>
    <property type="match status" value="1"/>
</dbReference>
<dbReference type="Pfam" id="PF17389">
    <property type="entry name" value="Bac_rhamnosid6H"/>
    <property type="match status" value="1"/>
</dbReference>
<dbReference type="Gene3D" id="2.60.120.260">
    <property type="entry name" value="Galactose-binding domain-like"/>
    <property type="match status" value="2"/>
</dbReference>
<dbReference type="AlphaFoldDB" id="A0A9D2PL22"/>
<dbReference type="PANTHER" id="PTHR33307">
    <property type="entry name" value="ALPHA-RHAMNOSIDASE (EUROFUNG)"/>
    <property type="match status" value="1"/>
</dbReference>
<dbReference type="InterPro" id="IPR012341">
    <property type="entry name" value="6hp_glycosidase-like_sf"/>
</dbReference>
<gene>
    <name evidence="5" type="ORF">H9753_00980</name>
</gene>
<dbReference type="InterPro" id="IPR008979">
    <property type="entry name" value="Galactose-bd-like_sf"/>
</dbReference>
<sequence length="724" mass="83123">MYHKEAEASGQDGCAAKNRGDGIQNLHVLARAELLWEEEQMSIGASVQEHEDECRWILRITADDYYKLYVNGTYAGQGPAPAWPEKYYYNEMDITSYLRKGKNVLALHLYYQGLVNRVWNSGDGRFGFACQMVKRKESEETQAGGNAPFYPVIPEWKYEICQAYSGAVTGYDTQFLENFDSRRWQEDWKEPGFDDSSWIPAVPARWADYQCVQQPTRMLSVYSRLPDKIQKTDRGWFLDMGQEVTGALVLEAEAKEDGARAVIQCGEELEEIVQDGSRRYGGNRVRFAMRCGCRYEEIWTLRKGICRLEPYDYKAFRYAEILCGDDVQVTKIEAQIRHYPMKEDLCVLSSGSRKLDQIFQICKNGVKYGVQEGYLDCPSREKGQYLGDAVVAARSQVWLTGDTRMLRKCIDQFALTASICPGIMAVAPGSYMQEIADFSLLWLQLLWTDYQFTGDKEFLKKHWSEAEGIVKYFRRYEREDGLLENVSDKWNLVDWPENLRDSYDFPLTRPAAGKGCHNVINALYAGAVKTLAEIEAVTGRKPQYRCRWQKLKAAFIHAFYDREKQLFTDSTVSRHCALHSNIYPLYFGLCPQEARERTADFLEEKGLCCGVLTAYFYLKALAAAGRYAAVYRILVNESEHGWMNMIREGATSCFEAWGKDQKWNTSLCHPWASGPISVIIEEIAGFIPDPSQKCGYRYEPHVPEELKDTFHIKVPKVFAAFREP</sequence>
<dbReference type="SUPFAM" id="SSF48208">
    <property type="entry name" value="Six-hairpin glycosidases"/>
    <property type="match status" value="1"/>
</dbReference>
<comment type="caution">
    <text evidence="5">The sequence shown here is derived from an EMBL/GenBank/DDBJ whole genome shotgun (WGS) entry which is preliminary data.</text>
</comment>
<feature type="domain" description="Bacterial alpha-L-rhamnosidase N-terminal" evidence="3">
    <location>
        <begin position="58"/>
        <end position="215"/>
    </location>
</feature>
<proteinExistence type="predicted"/>
<reference evidence="5" key="1">
    <citation type="journal article" date="2021" name="PeerJ">
        <title>Extensive microbial diversity within the chicken gut microbiome revealed by metagenomics and culture.</title>
        <authorList>
            <person name="Gilroy R."/>
            <person name="Ravi A."/>
            <person name="Getino M."/>
            <person name="Pursley I."/>
            <person name="Horton D.L."/>
            <person name="Alikhan N.F."/>
            <person name="Baker D."/>
            <person name="Gharbi K."/>
            <person name="Hall N."/>
            <person name="Watson M."/>
            <person name="Adriaenssens E.M."/>
            <person name="Foster-Nyarko E."/>
            <person name="Jarju S."/>
            <person name="Secka A."/>
            <person name="Antonio M."/>
            <person name="Oren A."/>
            <person name="Chaudhuri R.R."/>
            <person name="La Ragione R."/>
            <person name="Hildebrand F."/>
            <person name="Pallen M.J."/>
        </authorList>
    </citation>
    <scope>NUCLEOTIDE SEQUENCE</scope>
    <source>
        <strain evidence="5">ChiBcec2-3848</strain>
    </source>
</reference>
<evidence type="ECO:0000313" key="6">
    <source>
        <dbReference type="Proteomes" id="UP000823886"/>
    </source>
</evidence>
<dbReference type="InterPro" id="IPR035396">
    <property type="entry name" value="Bac_rhamnosid6H"/>
</dbReference>
<dbReference type="InterPro" id="IPR016007">
    <property type="entry name" value="Alpha_rhamnosid"/>
</dbReference>
<reference evidence="5" key="2">
    <citation type="submission" date="2021-04" db="EMBL/GenBank/DDBJ databases">
        <authorList>
            <person name="Gilroy R."/>
        </authorList>
    </citation>
    <scope>NUCLEOTIDE SEQUENCE</scope>
    <source>
        <strain evidence="5">ChiBcec2-3848</strain>
    </source>
</reference>
<comment type="catalytic activity">
    <reaction evidence="1">
        <text>Hydrolysis of terminal non-reducing alpha-L-rhamnose residues in alpha-L-rhamnosides.</text>
        <dbReference type="EC" id="3.2.1.40"/>
    </reaction>
</comment>
<dbReference type="Gene3D" id="1.50.10.10">
    <property type="match status" value="1"/>
</dbReference>
<name>A0A9D2PL22_9FIRM</name>
<evidence type="ECO:0000256" key="1">
    <source>
        <dbReference type="ARBA" id="ARBA00001445"/>
    </source>
</evidence>